<dbReference type="EMBL" id="AAVT01000011">
    <property type="protein sequence ID" value="EAW29998.1"/>
    <property type="molecule type" value="Genomic_DNA"/>
</dbReference>
<reference evidence="1 2" key="1">
    <citation type="journal article" date="2010" name="J. Bacteriol.">
        <title>Genome sequence of the oligotrophic marine Gammaproteobacterium HTCC2143, isolated from the Oregon Coast.</title>
        <authorList>
            <person name="Oh H.M."/>
            <person name="Kang I."/>
            <person name="Ferriera S."/>
            <person name="Giovannoni S.J."/>
            <person name="Cho J.C."/>
        </authorList>
    </citation>
    <scope>NUCLEOTIDE SEQUENCE [LARGE SCALE GENOMIC DNA]</scope>
    <source>
        <strain evidence="1 2">HTCC2143</strain>
    </source>
</reference>
<evidence type="ECO:0008006" key="3">
    <source>
        <dbReference type="Google" id="ProtNLM"/>
    </source>
</evidence>
<gene>
    <name evidence="1" type="ORF">GP2143_01095</name>
</gene>
<dbReference type="AlphaFoldDB" id="A0YGF7"/>
<organism evidence="1 2">
    <name type="scientific">marine gamma proteobacterium HTCC2143</name>
    <dbReference type="NCBI Taxonomy" id="247633"/>
    <lineage>
        <taxon>Bacteria</taxon>
        <taxon>Pseudomonadati</taxon>
        <taxon>Pseudomonadota</taxon>
        <taxon>Gammaproteobacteria</taxon>
        <taxon>Cellvibrionales</taxon>
        <taxon>Spongiibacteraceae</taxon>
        <taxon>BD1-7 clade</taxon>
    </lineage>
</organism>
<dbReference type="Pfam" id="PF07793">
    <property type="entry name" value="DUF1631"/>
    <property type="match status" value="1"/>
</dbReference>
<dbReference type="eggNOG" id="COG1570">
    <property type="taxonomic scope" value="Bacteria"/>
</dbReference>
<evidence type="ECO:0000313" key="1">
    <source>
        <dbReference type="EMBL" id="EAW29998.1"/>
    </source>
</evidence>
<accession>A0YGF7</accession>
<evidence type="ECO:0000313" key="2">
    <source>
        <dbReference type="Proteomes" id="UP000004931"/>
    </source>
</evidence>
<dbReference type="InterPro" id="IPR012434">
    <property type="entry name" value="DUF1631"/>
</dbReference>
<keyword evidence="2" id="KW-1185">Reference proteome</keyword>
<name>A0YGF7_9GAMM</name>
<sequence length="750" mass="84453">MKKESDLIKAVPNDGRQRNLPVLLRQTKDSTISILLAHLENLFSACDDLFFDLSSRSVSNTEQNLYFESMREIRLQKEGVIAAFRAEIEGGFHNLLANVTPQKKPTDNDGENSSLSLVKNDVLEQDVAVTSMVNKARINCQESLYHLNLRLDYLLPGITVTEKNNPLDPHQICHYFADACQCLDLNIKARIIVLKQFDRLVVSTLTTVYAAANAVLVEAGILPDTREYAKSKSGGKIQAPPPAPDKVVSDVLSPQIQQNVEVEFAELGRLFASIRQYSPDVLARVIPNYTPYASNPGPVLQNQELLQRLNANQHMSTPQLSDAELKLNGIRNIIDDILSSHGQEPERALHQPDDDVINLVAMFFDFVLDDKNLPLPVQALISRLQIPVLKIALHDKAFFSDGSHPTRKLINAIANASIGWDDSSQLEKDRLYDVITKITHDINEQYEDDDNVFTAKYNELQLFIEQTERRSSVVEKRTEQLAEGQAKTNQAKRMAQRAMFEKLKSTSLPEVISQFLTEHWLSYLVMTHLKHGDESPEWIDATQLIDDLSWASQKQTDAKSLERLEKIRPALLTRIGASLETISATPEEATDTLATIEQTLRLLHGASTDTPEIRPLTAEQARNLGHTPGSGSKSWKDMTGVERQQARYKQLTYDFIRKAEELPLQTWLSYVDNKTGKITRCKLASRIEQTDTYVFVNRFGFRALEKQRKDFAVDLQAGRAAILDSGQLFDRALSNVLARLNSTSKLPTEK</sequence>
<protein>
    <recommendedName>
        <fullName evidence="3">Thymidine phosphorylase</fullName>
    </recommendedName>
</protein>
<dbReference type="OrthoDB" id="6188167at2"/>
<dbReference type="Proteomes" id="UP000004931">
    <property type="component" value="Unassembled WGS sequence"/>
</dbReference>
<dbReference type="STRING" id="247633.GP2143_01095"/>
<proteinExistence type="predicted"/>
<comment type="caution">
    <text evidence="1">The sequence shown here is derived from an EMBL/GenBank/DDBJ whole genome shotgun (WGS) entry which is preliminary data.</text>
</comment>